<dbReference type="AlphaFoldDB" id="A0A9W4SYD2"/>
<reference evidence="1" key="1">
    <citation type="submission" date="2022-08" db="EMBL/GenBank/DDBJ databases">
        <authorList>
            <person name="Kallberg Y."/>
            <person name="Tangrot J."/>
            <person name="Rosling A."/>
        </authorList>
    </citation>
    <scope>NUCLEOTIDE SEQUENCE</scope>
    <source>
        <strain evidence="1">Wild A</strain>
    </source>
</reference>
<organism evidence="1 2">
    <name type="scientific">Funneliformis geosporum</name>
    <dbReference type="NCBI Taxonomy" id="1117311"/>
    <lineage>
        <taxon>Eukaryota</taxon>
        <taxon>Fungi</taxon>
        <taxon>Fungi incertae sedis</taxon>
        <taxon>Mucoromycota</taxon>
        <taxon>Glomeromycotina</taxon>
        <taxon>Glomeromycetes</taxon>
        <taxon>Glomerales</taxon>
        <taxon>Glomeraceae</taxon>
        <taxon>Funneliformis</taxon>
    </lineage>
</organism>
<protein>
    <submittedName>
        <fullName evidence="1">397_t:CDS:1</fullName>
    </submittedName>
</protein>
<sequence length="45" mass="5331">MEVASQKWHDPLDLSHNQALERIGLILLFMVLAELSEWETYKEMD</sequence>
<accession>A0A9W4SYD2</accession>
<dbReference type="Proteomes" id="UP001153678">
    <property type="component" value="Unassembled WGS sequence"/>
</dbReference>
<comment type="caution">
    <text evidence="1">The sequence shown here is derived from an EMBL/GenBank/DDBJ whole genome shotgun (WGS) entry which is preliminary data.</text>
</comment>
<evidence type="ECO:0000313" key="1">
    <source>
        <dbReference type="EMBL" id="CAI2185963.1"/>
    </source>
</evidence>
<keyword evidence="2" id="KW-1185">Reference proteome</keyword>
<dbReference type="EMBL" id="CAMKVN010003943">
    <property type="protein sequence ID" value="CAI2185963.1"/>
    <property type="molecule type" value="Genomic_DNA"/>
</dbReference>
<name>A0A9W4SYD2_9GLOM</name>
<evidence type="ECO:0000313" key="2">
    <source>
        <dbReference type="Proteomes" id="UP001153678"/>
    </source>
</evidence>
<gene>
    <name evidence="1" type="ORF">FWILDA_LOCUS12339</name>
</gene>
<proteinExistence type="predicted"/>